<evidence type="ECO:0000313" key="2">
    <source>
        <dbReference type="Proteomes" id="UP000594468"/>
    </source>
</evidence>
<evidence type="ECO:0000313" key="1">
    <source>
        <dbReference type="EMBL" id="QPC80662.1"/>
    </source>
</evidence>
<dbReference type="Proteomes" id="UP000594468">
    <property type="component" value="Chromosome"/>
</dbReference>
<keyword evidence="2" id="KW-1185">Reference proteome</keyword>
<protein>
    <recommendedName>
        <fullName evidence="3">MOSC domain-containing protein</fullName>
    </recommendedName>
</protein>
<evidence type="ECO:0008006" key="3">
    <source>
        <dbReference type="Google" id="ProtNLM"/>
    </source>
</evidence>
<name>A0A7S8E5D0_9CHLR</name>
<proteinExistence type="predicted"/>
<accession>A0A7S8E5D0</accession>
<reference evidence="1 2" key="1">
    <citation type="submission" date="2020-02" db="EMBL/GenBank/DDBJ databases">
        <authorList>
            <person name="Zheng R.K."/>
            <person name="Sun C.M."/>
        </authorList>
    </citation>
    <scope>NUCLEOTIDE SEQUENCE [LARGE SCALE GENOMIC DNA]</scope>
    <source>
        <strain evidence="2">rifampicinis</strain>
    </source>
</reference>
<organism evidence="1 2">
    <name type="scientific">Phototrophicus methaneseepsis</name>
    <dbReference type="NCBI Taxonomy" id="2710758"/>
    <lineage>
        <taxon>Bacteria</taxon>
        <taxon>Bacillati</taxon>
        <taxon>Chloroflexota</taxon>
        <taxon>Candidatus Thermofontia</taxon>
        <taxon>Phototrophicales</taxon>
        <taxon>Phototrophicaceae</taxon>
        <taxon>Phototrophicus</taxon>
    </lineage>
</organism>
<dbReference type="KEGG" id="pmet:G4Y79_13165"/>
<dbReference type="EMBL" id="CP062983">
    <property type="protein sequence ID" value="QPC80662.1"/>
    <property type="molecule type" value="Genomic_DNA"/>
</dbReference>
<dbReference type="AlphaFoldDB" id="A0A7S8E5D0"/>
<gene>
    <name evidence="1" type="ORF">G4Y79_13165</name>
</gene>
<dbReference type="RefSeq" id="WP_195168737.1">
    <property type="nucleotide sequence ID" value="NZ_CP062983.1"/>
</dbReference>
<sequence length="191" mass="21163">MREIGSIEFVQVQRQPMKVMQEDGRIYQPDPLMRVSSLKLTDKGIIGVTAAGENLVDAHHADHPQSRYRGQNGISVGFLHFYEDMRATFGPHMVDGIAAENIIVRARESMLPLSLGNELVIQCQTGTLVHLQEVMAAPPCVEFSRFALAREATPQEIKATLQYLDDGRRGYYATLDGPLCEIRAGDVLVAP</sequence>